<accession>A0A5J4UQJ4</accession>
<evidence type="ECO:0000313" key="1">
    <source>
        <dbReference type="EMBL" id="KAA6372350.1"/>
    </source>
</evidence>
<protein>
    <submittedName>
        <fullName evidence="1">Uncharacterized protein</fullName>
    </submittedName>
</protein>
<comment type="caution">
    <text evidence="1">The sequence shown here is derived from an EMBL/GenBank/DDBJ whole genome shotgun (WGS) entry which is preliminary data.</text>
</comment>
<proteinExistence type="predicted"/>
<dbReference type="EMBL" id="SNRW01013665">
    <property type="protein sequence ID" value="KAA6372350.1"/>
    <property type="molecule type" value="Genomic_DNA"/>
</dbReference>
<dbReference type="Proteomes" id="UP000324800">
    <property type="component" value="Unassembled WGS sequence"/>
</dbReference>
<evidence type="ECO:0000313" key="2">
    <source>
        <dbReference type="Proteomes" id="UP000324800"/>
    </source>
</evidence>
<reference evidence="1 2" key="1">
    <citation type="submission" date="2019-03" db="EMBL/GenBank/DDBJ databases">
        <title>Single cell metagenomics reveals metabolic interactions within the superorganism composed of flagellate Streblomastix strix and complex community of Bacteroidetes bacteria on its surface.</title>
        <authorList>
            <person name="Treitli S.C."/>
            <person name="Kolisko M."/>
            <person name="Husnik F."/>
            <person name="Keeling P."/>
            <person name="Hampl V."/>
        </authorList>
    </citation>
    <scope>NUCLEOTIDE SEQUENCE [LARGE SCALE GENOMIC DNA]</scope>
    <source>
        <strain evidence="1">ST1C</strain>
    </source>
</reference>
<sequence>MNKTAIPDINQWIANLRANIPAQLIQTPPQMAMTKNAAPSGWGSTLEKQLEMKVMAHRTWNKRQAKLSSSSREIKAITQSLRSFEKSQRVREFNPQRLEAITIQQFSTLGNGRQHQQ</sequence>
<name>A0A5J4UQJ4_9EUKA</name>
<dbReference type="AlphaFoldDB" id="A0A5J4UQJ4"/>
<gene>
    <name evidence="1" type="ORF">EZS28_032121</name>
</gene>
<organism evidence="1 2">
    <name type="scientific">Streblomastix strix</name>
    <dbReference type="NCBI Taxonomy" id="222440"/>
    <lineage>
        <taxon>Eukaryota</taxon>
        <taxon>Metamonada</taxon>
        <taxon>Preaxostyla</taxon>
        <taxon>Oxymonadida</taxon>
        <taxon>Streblomastigidae</taxon>
        <taxon>Streblomastix</taxon>
    </lineage>
</organism>